<sequence>MSRSESVVIPFPTPANPLLSHVANDYSVLAAAEYRAALLAKLLRHMPEQELADISNAMLSELVVLYRQAINQAQGRAGHE</sequence>
<reference evidence="2" key="1">
    <citation type="submission" date="2016-10" db="EMBL/GenBank/DDBJ databases">
        <authorList>
            <person name="Varghese N."/>
            <person name="Submissions S."/>
        </authorList>
    </citation>
    <scope>NUCLEOTIDE SEQUENCE [LARGE SCALE GENOMIC DNA]</scope>
    <source>
        <strain evidence="2">LMG 22563</strain>
    </source>
</reference>
<protein>
    <submittedName>
        <fullName evidence="1">Uncharacterized protein</fullName>
    </submittedName>
</protein>
<dbReference type="RefSeq" id="WP_074883577.1">
    <property type="nucleotide sequence ID" value="NZ_FORC01000002.1"/>
</dbReference>
<evidence type="ECO:0000313" key="2">
    <source>
        <dbReference type="Proteomes" id="UP000183018"/>
    </source>
</evidence>
<gene>
    <name evidence="1" type="ORF">SAMN05216602_2373</name>
</gene>
<dbReference type="OrthoDB" id="6905057at2"/>
<dbReference type="AlphaFoldDB" id="A0A1I3KAM3"/>
<proteinExistence type="predicted"/>
<keyword evidence="2" id="KW-1185">Reference proteome</keyword>
<accession>A0A1I3KAM3</accession>
<evidence type="ECO:0000313" key="1">
    <source>
        <dbReference type="EMBL" id="SFI69348.1"/>
    </source>
</evidence>
<organism evidence="1 2">
    <name type="scientific">Phytopseudomonas argentinensis</name>
    <dbReference type="NCBI Taxonomy" id="289370"/>
    <lineage>
        <taxon>Bacteria</taxon>
        <taxon>Pseudomonadati</taxon>
        <taxon>Pseudomonadota</taxon>
        <taxon>Gammaproteobacteria</taxon>
        <taxon>Pseudomonadales</taxon>
        <taxon>Pseudomonadaceae</taxon>
        <taxon>Phytopseudomonas</taxon>
    </lineage>
</organism>
<dbReference type="Proteomes" id="UP000183018">
    <property type="component" value="Unassembled WGS sequence"/>
</dbReference>
<dbReference type="EMBL" id="FORC01000002">
    <property type="protein sequence ID" value="SFI69348.1"/>
    <property type="molecule type" value="Genomic_DNA"/>
</dbReference>
<name>A0A1I3KAM3_9GAMM</name>